<name>A0A2K1X0Z2_POPTR</name>
<proteinExistence type="predicted"/>
<accession>A0A2K1X0Z2</accession>
<dbReference type="EMBL" id="CM009307">
    <property type="protein sequence ID" value="PNS94447.1"/>
    <property type="molecule type" value="Genomic_DNA"/>
</dbReference>
<keyword evidence="2" id="KW-1185">Reference proteome</keyword>
<reference evidence="1 2" key="1">
    <citation type="journal article" date="2006" name="Science">
        <title>The genome of black cottonwood, Populus trichocarpa (Torr. &amp; Gray).</title>
        <authorList>
            <person name="Tuskan G.A."/>
            <person name="Difazio S."/>
            <person name="Jansson S."/>
            <person name="Bohlmann J."/>
            <person name="Grigoriev I."/>
            <person name="Hellsten U."/>
            <person name="Putnam N."/>
            <person name="Ralph S."/>
            <person name="Rombauts S."/>
            <person name="Salamov A."/>
            <person name="Schein J."/>
            <person name="Sterck L."/>
            <person name="Aerts A."/>
            <person name="Bhalerao R.R."/>
            <person name="Bhalerao R.P."/>
            <person name="Blaudez D."/>
            <person name="Boerjan W."/>
            <person name="Brun A."/>
            <person name="Brunner A."/>
            <person name="Busov V."/>
            <person name="Campbell M."/>
            <person name="Carlson J."/>
            <person name="Chalot M."/>
            <person name="Chapman J."/>
            <person name="Chen G.L."/>
            <person name="Cooper D."/>
            <person name="Coutinho P.M."/>
            <person name="Couturier J."/>
            <person name="Covert S."/>
            <person name="Cronk Q."/>
            <person name="Cunningham R."/>
            <person name="Davis J."/>
            <person name="Degroeve S."/>
            <person name="Dejardin A."/>
            <person name="Depamphilis C."/>
            <person name="Detter J."/>
            <person name="Dirks B."/>
            <person name="Dubchak I."/>
            <person name="Duplessis S."/>
            <person name="Ehlting J."/>
            <person name="Ellis B."/>
            <person name="Gendler K."/>
            <person name="Goodstein D."/>
            <person name="Gribskov M."/>
            <person name="Grimwood J."/>
            <person name="Groover A."/>
            <person name="Gunter L."/>
            <person name="Hamberger B."/>
            <person name="Heinze B."/>
            <person name="Helariutta Y."/>
            <person name="Henrissat B."/>
            <person name="Holligan D."/>
            <person name="Holt R."/>
            <person name="Huang W."/>
            <person name="Islam-Faridi N."/>
            <person name="Jones S."/>
            <person name="Jones-Rhoades M."/>
            <person name="Jorgensen R."/>
            <person name="Joshi C."/>
            <person name="Kangasjarvi J."/>
            <person name="Karlsson J."/>
            <person name="Kelleher C."/>
            <person name="Kirkpatrick R."/>
            <person name="Kirst M."/>
            <person name="Kohler A."/>
            <person name="Kalluri U."/>
            <person name="Larimer F."/>
            <person name="Leebens-Mack J."/>
            <person name="Leple J.C."/>
            <person name="Locascio P."/>
            <person name="Lou Y."/>
            <person name="Lucas S."/>
            <person name="Martin F."/>
            <person name="Montanini B."/>
            <person name="Napoli C."/>
            <person name="Nelson D.R."/>
            <person name="Nelson C."/>
            <person name="Nieminen K."/>
            <person name="Nilsson O."/>
            <person name="Pereda V."/>
            <person name="Peter G."/>
            <person name="Philippe R."/>
            <person name="Pilate G."/>
            <person name="Poliakov A."/>
            <person name="Razumovskaya J."/>
            <person name="Richardson P."/>
            <person name="Rinaldi C."/>
            <person name="Ritland K."/>
            <person name="Rouze P."/>
            <person name="Ryaboy D."/>
            <person name="Schmutz J."/>
            <person name="Schrader J."/>
            <person name="Segerman B."/>
            <person name="Shin H."/>
            <person name="Siddiqui A."/>
            <person name="Sterky F."/>
            <person name="Terry A."/>
            <person name="Tsai C.J."/>
            <person name="Uberbacher E."/>
            <person name="Unneberg P."/>
            <person name="Vahala J."/>
            <person name="Wall K."/>
            <person name="Wessler S."/>
            <person name="Yang G."/>
            <person name="Yin T."/>
            <person name="Douglas C."/>
            <person name="Marra M."/>
            <person name="Sandberg G."/>
            <person name="Van de Peer Y."/>
            <person name="Rokhsar D."/>
        </authorList>
    </citation>
    <scope>NUCLEOTIDE SEQUENCE [LARGE SCALE GENOMIC DNA]</scope>
    <source>
        <strain evidence="2">cv. Nisqually</strain>
    </source>
</reference>
<sequence length="147" mass="16368">MIHIKCFRKHKRNQSSNCLQYYFMKWCHKFSHNSSLDSIAHTKACESPSSSKREANGGDDEEVSLDSFFSGTGDEHSASWRLYLGLLPKLLATFHASSPTKNLLSIGCAAKCLKDCSLKTNSAPLTHYFCNPYASCAHLSTTDNPRS</sequence>
<dbReference type="AlphaFoldDB" id="A0A2K1X0Z2"/>
<dbReference type="InParanoid" id="A0A2K1X0Z2"/>
<organism evidence="1 2">
    <name type="scientific">Populus trichocarpa</name>
    <name type="common">Western balsam poplar</name>
    <name type="synonym">Populus balsamifera subsp. trichocarpa</name>
    <dbReference type="NCBI Taxonomy" id="3694"/>
    <lineage>
        <taxon>Eukaryota</taxon>
        <taxon>Viridiplantae</taxon>
        <taxon>Streptophyta</taxon>
        <taxon>Embryophyta</taxon>
        <taxon>Tracheophyta</taxon>
        <taxon>Spermatophyta</taxon>
        <taxon>Magnoliopsida</taxon>
        <taxon>eudicotyledons</taxon>
        <taxon>Gunneridae</taxon>
        <taxon>Pentapetalae</taxon>
        <taxon>rosids</taxon>
        <taxon>fabids</taxon>
        <taxon>Malpighiales</taxon>
        <taxon>Salicaceae</taxon>
        <taxon>Saliceae</taxon>
        <taxon>Populus</taxon>
    </lineage>
</organism>
<evidence type="ECO:0000313" key="2">
    <source>
        <dbReference type="Proteomes" id="UP000006729"/>
    </source>
</evidence>
<protein>
    <submittedName>
        <fullName evidence="1">Uncharacterized protein</fullName>
    </submittedName>
</protein>
<evidence type="ECO:0000313" key="1">
    <source>
        <dbReference type="EMBL" id="PNS94447.1"/>
    </source>
</evidence>
<dbReference type="Proteomes" id="UP000006729">
    <property type="component" value="Chromosome 18"/>
</dbReference>
<gene>
    <name evidence="1" type="ORF">POPTR_018G147600</name>
</gene>